<gene>
    <name evidence="13" type="ORF">BPSY_1069</name>
</gene>
<feature type="compositionally biased region" description="Polar residues" evidence="11">
    <location>
        <begin position="230"/>
        <end position="248"/>
    </location>
</feature>
<feature type="compositionally biased region" description="Polar residues" evidence="11">
    <location>
        <begin position="1"/>
        <end position="10"/>
    </location>
</feature>
<keyword evidence="8" id="KW-0255">Endonuclease</keyword>
<accession>A0A087CG20</accession>
<reference evidence="13 14" key="1">
    <citation type="submission" date="2014-03" db="EMBL/GenBank/DDBJ databases">
        <title>Genomics of Bifidobacteria.</title>
        <authorList>
            <person name="Ventura M."/>
            <person name="Milani C."/>
            <person name="Lugli G.A."/>
        </authorList>
    </citation>
    <scope>NUCLEOTIDE SEQUENCE [LARGE SCALE GENOMIC DNA]</scope>
    <source>
        <strain evidence="13 14">LMG 21775</strain>
    </source>
</reference>
<dbReference type="AlphaFoldDB" id="A0A087CG20"/>
<comment type="subunit">
    <text evidence="4">Monomer.</text>
</comment>
<feature type="region of interest" description="Disordered" evidence="11">
    <location>
        <begin position="226"/>
        <end position="334"/>
    </location>
</feature>
<dbReference type="RefSeq" id="WP_081884263.1">
    <property type="nucleotide sequence ID" value="NZ_JGZI01000009.1"/>
</dbReference>
<keyword evidence="14" id="KW-1185">Reference proteome</keyword>
<comment type="caution">
    <text evidence="13">The sequence shown here is derived from an EMBL/GenBank/DDBJ whole genome shotgun (WGS) entry which is preliminary data.</text>
</comment>
<evidence type="ECO:0000256" key="5">
    <source>
        <dbReference type="ARBA" id="ARBA00012180"/>
    </source>
</evidence>
<dbReference type="GO" id="GO:0046872">
    <property type="term" value="F:metal ion binding"/>
    <property type="evidence" value="ECO:0007669"/>
    <property type="project" value="UniProtKB-KW"/>
</dbReference>
<evidence type="ECO:0000256" key="6">
    <source>
        <dbReference type="ARBA" id="ARBA00022722"/>
    </source>
</evidence>
<dbReference type="PANTHER" id="PTHR10642:SF26">
    <property type="entry name" value="RIBONUCLEASE H1"/>
    <property type="match status" value="1"/>
</dbReference>
<evidence type="ECO:0000313" key="14">
    <source>
        <dbReference type="Proteomes" id="UP000029050"/>
    </source>
</evidence>
<dbReference type="PROSITE" id="PS50879">
    <property type="entry name" value="RNASE_H_1"/>
    <property type="match status" value="1"/>
</dbReference>
<sequence>MGELTVSTDGSALGNPNAEASTGKTGGLSRAEVSGPDGSRTVRSDSPLTVSTDGSALGNPNGPMGWGWADHQGGGSDAGGASNGTNQIGELCAVLQALRAHPGSQDLIIESDSQYAINCSTKWVHGWKRNGWKNSKKQSVKNAPLIKAIDAEISGRSGSVKFKWVKGHAGNEFNEKVDDLAHGYASRVGEGKESGYLPLEGWQSLLESPYAEGLDLPDEIRQELSGASGGTASQMTQRSSVGAPTSASAEHHAERTSETPSAQPREPGEVTDPVTPIPSSSDTSERPQVREAAQSAPSHGTQPSIRRDAQRKPHLKASGRLRLSPPPSSGGRYAQASLHVSGNLQIDAPIDADGYIDLHDAVFIMDWFSATEAQTE</sequence>
<feature type="compositionally biased region" description="Gly residues" evidence="11">
    <location>
        <begin position="72"/>
        <end position="82"/>
    </location>
</feature>
<evidence type="ECO:0000256" key="2">
    <source>
        <dbReference type="ARBA" id="ARBA00001946"/>
    </source>
</evidence>
<dbReference type="InterPro" id="IPR012337">
    <property type="entry name" value="RNaseH-like_sf"/>
</dbReference>
<evidence type="ECO:0000256" key="9">
    <source>
        <dbReference type="ARBA" id="ARBA00022801"/>
    </source>
</evidence>
<keyword evidence="7" id="KW-0479">Metal-binding</keyword>
<proteinExistence type="inferred from homology"/>
<feature type="domain" description="RNase H type-1" evidence="12">
    <location>
        <begin position="44"/>
        <end position="186"/>
    </location>
</feature>
<name>A0A087CG20_9BIFI</name>
<dbReference type="EC" id="3.1.26.4" evidence="5"/>
<dbReference type="SUPFAM" id="SSF53098">
    <property type="entry name" value="Ribonuclease H-like"/>
    <property type="match status" value="1"/>
</dbReference>
<dbReference type="GeneID" id="98300277"/>
<dbReference type="eggNOG" id="COG0328">
    <property type="taxonomic scope" value="Bacteria"/>
</dbReference>
<evidence type="ECO:0000256" key="4">
    <source>
        <dbReference type="ARBA" id="ARBA00011245"/>
    </source>
</evidence>
<protein>
    <recommendedName>
        <fullName evidence="5">ribonuclease H</fullName>
        <ecNumber evidence="5">3.1.26.4</ecNumber>
    </recommendedName>
</protein>
<dbReference type="OrthoDB" id="7845843at2"/>
<evidence type="ECO:0000259" key="12">
    <source>
        <dbReference type="PROSITE" id="PS50879"/>
    </source>
</evidence>
<dbReference type="InterPro" id="IPR050092">
    <property type="entry name" value="RNase_H"/>
</dbReference>
<keyword evidence="10" id="KW-0460">Magnesium</keyword>
<dbReference type="CDD" id="cd09278">
    <property type="entry name" value="RNase_HI_prokaryote_like"/>
    <property type="match status" value="1"/>
</dbReference>
<dbReference type="InterPro" id="IPR002156">
    <property type="entry name" value="RNaseH_domain"/>
</dbReference>
<evidence type="ECO:0000256" key="1">
    <source>
        <dbReference type="ARBA" id="ARBA00000077"/>
    </source>
</evidence>
<comment type="catalytic activity">
    <reaction evidence="1">
        <text>Endonucleolytic cleavage to 5'-phosphomonoester.</text>
        <dbReference type="EC" id="3.1.26.4"/>
    </reaction>
</comment>
<dbReference type="GO" id="GO:0003676">
    <property type="term" value="F:nucleic acid binding"/>
    <property type="evidence" value="ECO:0007669"/>
    <property type="project" value="InterPro"/>
</dbReference>
<evidence type="ECO:0000256" key="3">
    <source>
        <dbReference type="ARBA" id="ARBA00005300"/>
    </source>
</evidence>
<dbReference type="Proteomes" id="UP000029050">
    <property type="component" value="Unassembled WGS sequence"/>
</dbReference>
<evidence type="ECO:0000256" key="8">
    <source>
        <dbReference type="ARBA" id="ARBA00022759"/>
    </source>
</evidence>
<feature type="compositionally biased region" description="Polar residues" evidence="11">
    <location>
        <begin position="295"/>
        <end position="304"/>
    </location>
</feature>
<dbReference type="GO" id="GO:0043137">
    <property type="term" value="P:DNA replication, removal of RNA primer"/>
    <property type="evidence" value="ECO:0007669"/>
    <property type="project" value="TreeGrafter"/>
</dbReference>
<evidence type="ECO:0000256" key="10">
    <source>
        <dbReference type="ARBA" id="ARBA00022842"/>
    </source>
</evidence>
<keyword evidence="6" id="KW-0540">Nuclease</keyword>
<comment type="similarity">
    <text evidence="3">Belongs to the RNase H family.</text>
</comment>
<dbReference type="InterPro" id="IPR022892">
    <property type="entry name" value="RNaseHI"/>
</dbReference>
<feature type="region of interest" description="Disordered" evidence="11">
    <location>
        <begin position="1"/>
        <end position="82"/>
    </location>
</feature>
<keyword evidence="9 13" id="KW-0378">Hydrolase</keyword>
<dbReference type="GO" id="GO:0004523">
    <property type="term" value="F:RNA-DNA hybrid ribonuclease activity"/>
    <property type="evidence" value="ECO:0007669"/>
    <property type="project" value="UniProtKB-EC"/>
</dbReference>
<evidence type="ECO:0000256" key="11">
    <source>
        <dbReference type="SAM" id="MobiDB-lite"/>
    </source>
</evidence>
<dbReference type="EMBL" id="JGZI01000009">
    <property type="protein sequence ID" value="KFI82220.1"/>
    <property type="molecule type" value="Genomic_DNA"/>
</dbReference>
<dbReference type="STRING" id="218140.BPSY_1069"/>
<evidence type="ECO:0000313" key="13">
    <source>
        <dbReference type="EMBL" id="KFI82220.1"/>
    </source>
</evidence>
<dbReference type="Gene3D" id="3.30.420.10">
    <property type="entry name" value="Ribonuclease H-like superfamily/Ribonuclease H"/>
    <property type="match status" value="1"/>
</dbReference>
<dbReference type="Pfam" id="PF00075">
    <property type="entry name" value="RNase_H"/>
    <property type="match status" value="1"/>
</dbReference>
<evidence type="ECO:0000256" key="7">
    <source>
        <dbReference type="ARBA" id="ARBA00022723"/>
    </source>
</evidence>
<dbReference type="PANTHER" id="PTHR10642">
    <property type="entry name" value="RIBONUCLEASE H1"/>
    <property type="match status" value="1"/>
</dbReference>
<feature type="compositionally biased region" description="Polar residues" evidence="11">
    <location>
        <begin position="44"/>
        <end position="54"/>
    </location>
</feature>
<comment type="cofactor">
    <cofactor evidence="2">
        <name>Mg(2+)</name>
        <dbReference type="ChEBI" id="CHEBI:18420"/>
    </cofactor>
</comment>
<dbReference type="InterPro" id="IPR036397">
    <property type="entry name" value="RNaseH_sf"/>
</dbReference>
<organism evidence="13 14">
    <name type="scientific">Bifidobacterium psychraerophilum</name>
    <dbReference type="NCBI Taxonomy" id="218140"/>
    <lineage>
        <taxon>Bacteria</taxon>
        <taxon>Bacillati</taxon>
        <taxon>Actinomycetota</taxon>
        <taxon>Actinomycetes</taxon>
        <taxon>Bifidobacteriales</taxon>
        <taxon>Bifidobacteriaceae</taxon>
        <taxon>Bifidobacterium</taxon>
    </lineage>
</organism>